<keyword evidence="1" id="KW-0812">Transmembrane</keyword>
<feature type="transmembrane region" description="Helical" evidence="1">
    <location>
        <begin position="6"/>
        <end position="26"/>
    </location>
</feature>
<gene>
    <name evidence="2" type="ORF">SAMN05216210_3427</name>
</gene>
<dbReference type="NCBIfam" id="NF033233">
    <property type="entry name" value="twin_helix"/>
    <property type="match status" value="1"/>
</dbReference>
<dbReference type="RefSeq" id="WP_407920084.1">
    <property type="nucleotide sequence ID" value="NZ_LT629787.1"/>
</dbReference>
<sequence length="70" mass="7869">MLLKLLILILLVALVASLFSGLFFLMKDTDNSGRLFTALSFRIGLTVALMILVSWGFWSGQLGWNTPWLH</sequence>
<dbReference type="Pfam" id="PF11137">
    <property type="entry name" value="DUF2909"/>
    <property type="match status" value="1"/>
</dbReference>
<evidence type="ECO:0000313" key="2">
    <source>
        <dbReference type="EMBL" id="SDU37155.1"/>
    </source>
</evidence>
<dbReference type="EMBL" id="LT629787">
    <property type="protein sequence ID" value="SDU37155.1"/>
    <property type="molecule type" value="Genomic_DNA"/>
</dbReference>
<organism evidence="2 3">
    <name type="scientific">Halopseudomonas salegens</name>
    <dbReference type="NCBI Taxonomy" id="1434072"/>
    <lineage>
        <taxon>Bacteria</taxon>
        <taxon>Pseudomonadati</taxon>
        <taxon>Pseudomonadota</taxon>
        <taxon>Gammaproteobacteria</taxon>
        <taxon>Pseudomonadales</taxon>
        <taxon>Pseudomonadaceae</taxon>
        <taxon>Halopseudomonas</taxon>
    </lineage>
</organism>
<protein>
    <recommendedName>
        <fullName evidence="4">DUF2909 domain-containing protein</fullName>
    </recommendedName>
</protein>
<keyword evidence="1" id="KW-0472">Membrane</keyword>
<dbReference type="STRING" id="1434072.SAMN05216210_3427"/>
<dbReference type="Proteomes" id="UP000243924">
    <property type="component" value="Chromosome I"/>
</dbReference>
<evidence type="ECO:0000313" key="3">
    <source>
        <dbReference type="Proteomes" id="UP000243924"/>
    </source>
</evidence>
<accession>A0A1H2HZM8</accession>
<reference evidence="3" key="1">
    <citation type="submission" date="2016-10" db="EMBL/GenBank/DDBJ databases">
        <authorList>
            <person name="Varghese N."/>
            <person name="Submissions S."/>
        </authorList>
    </citation>
    <scope>NUCLEOTIDE SEQUENCE [LARGE SCALE GENOMIC DNA]</scope>
    <source>
        <strain evidence="3">CECT 8338</strain>
    </source>
</reference>
<name>A0A1H2HZM8_9GAMM</name>
<keyword evidence="3" id="KW-1185">Reference proteome</keyword>
<evidence type="ECO:0000256" key="1">
    <source>
        <dbReference type="SAM" id="Phobius"/>
    </source>
</evidence>
<evidence type="ECO:0008006" key="4">
    <source>
        <dbReference type="Google" id="ProtNLM"/>
    </source>
</evidence>
<keyword evidence="1" id="KW-1133">Transmembrane helix</keyword>
<proteinExistence type="predicted"/>
<dbReference type="InterPro" id="IPR021313">
    <property type="entry name" value="DUF2909"/>
</dbReference>
<feature type="transmembrane region" description="Helical" evidence="1">
    <location>
        <begin position="38"/>
        <end position="58"/>
    </location>
</feature>
<dbReference type="AlphaFoldDB" id="A0A1H2HZM8"/>